<evidence type="ECO:0000313" key="13">
    <source>
        <dbReference type="Proteomes" id="UP000002281"/>
    </source>
</evidence>
<evidence type="ECO:0000313" key="12">
    <source>
        <dbReference type="Ensembl" id="ENSECAP00000068605.1"/>
    </source>
</evidence>
<dbReference type="Pfam" id="PF14770">
    <property type="entry name" value="TMEM18"/>
    <property type="match status" value="1"/>
</dbReference>
<dbReference type="AlphaFoldDB" id="A0A9L0RXQ3"/>
<evidence type="ECO:0000256" key="9">
    <source>
        <dbReference type="ARBA" id="ARBA00023242"/>
    </source>
</evidence>
<dbReference type="PANTHER" id="PTHR22593:SF2">
    <property type="entry name" value="TRANSMEMBRANE PROTEIN 18"/>
    <property type="match status" value="1"/>
</dbReference>
<evidence type="ECO:0000256" key="8">
    <source>
        <dbReference type="ARBA" id="ARBA00023136"/>
    </source>
</evidence>
<feature type="transmembrane region" description="Helical" evidence="11">
    <location>
        <begin position="344"/>
        <end position="361"/>
    </location>
</feature>
<keyword evidence="5 11" id="KW-1133">Transmembrane helix</keyword>
<feature type="transmembrane region" description="Helical" evidence="11">
    <location>
        <begin position="373"/>
        <end position="396"/>
    </location>
</feature>
<dbReference type="OMA" id="RYREMAG"/>
<keyword evidence="7" id="KW-0238">DNA-binding</keyword>
<evidence type="ECO:0000256" key="7">
    <source>
        <dbReference type="ARBA" id="ARBA00023125"/>
    </source>
</evidence>
<comment type="subcellular location">
    <subcellularLocation>
        <location evidence="1">Nucleus membrane</location>
        <topology evidence="1">Multi-pass membrane protein</topology>
    </subcellularLocation>
</comment>
<dbReference type="GeneTree" id="ENSGT00390000015191"/>
<evidence type="ECO:0000256" key="6">
    <source>
        <dbReference type="ARBA" id="ARBA00023054"/>
    </source>
</evidence>
<evidence type="ECO:0000256" key="5">
    <source>
        <dbReference type="ARBA" id="ARBA00022989"/>
    </source>
</evidence>
<comment type="similarity">
    <text evidence="2">Belongs to the TMEM18 family.</text>
</comment>
<feature type="compositionally biased region" description="Gly residues" evidence="10">
    <location>
        <begin position="8"/>
        <end position="22"/>
    </location>
</feature>
<keyword evidence="6" id="KW-0175">Coiled coil</keyword>
<keyword evidence="8 11" id="KW-0472">Membrane</keyword>
<reference evidence="12" key="3">
    <citation type="submission" date="2025-09" db="UniProtKB">
        <authorList>
            <consortium name="Ensembl"/>
        </authorList>
    </citation>
    <scope>IDENTIFICATION</scope>
    <source>
        <strain evidence="12">Thoroughbred</strain>
    </source>
</reference>
<dbReference type="PANTHER" id="PTHR22593">
    <property type="entry name" value="TRANSMEMBRANE PROTEIN 18"/>
    <property type="match status" value="1"/>
</dbReference>
<evidence type="ECO:0000256" key="3">
    <source>
        <dbReference type="ARBA" id="ARBA00014253"/>
    </source>
</evidence>
<accession>A0A9L0RXQ3</accession>
<organism evidence="12 13">
    <name type="scientific">Equus caballus</name>
    <name type="common">Horse</name>
    <dbReference type="NCBI Taxonomy" id="9796"/>
    <lineage>
        <taxon>Eukaryota</taxon>
        <taxon>Metazoa</taxon>
        <taxon>Chordata</taxon>
        <taxon>Craniata</taxon>
        <taxon>Vertebrata</taxon>
        <taxon>Euteleostomi</taxon>
        <taxon>Mammalia</taxon>
        <taxon>Eutheria</taxon>
        <taxon>Laurasiatheria</taxon>
        <taxon>Perissodactyla</taxon>
        <taxon>Equidae</taxon>
        <taxon>Equus</taxon>
    </lineage>
</organism>
<keyword evidence="9" id="KW-0539">Nucleus</keyword>
<protein>
    <recommendedName>
        <fullName evidence="3">Transmembrane protein 18</fullName>
    </recommendedName>
</protein>
<evidence type="ECO:0000256" key="2">
    <source>
        <dbReference type="ARBA" id="ARBA00009971"/>
    </source>
</evidence>
<keyword evidence="4 11" id="KW-0812">Transmembrane</keyword>
<evidence type="ECO:0000256" key="1">
    <source>
        <dbReference type="ARBA" id="ARBA00004232"/>
    </source>
</evidence>
<feature type="region of interest" description="Disordered" evidence="10">
    <location>
        <begin position="1"/>
        <end position="244"/>
    </location>
</feature>
<evidence type="ECO:0000256" key="10">
    <source>
        <dbReference type="SAM" id="MobiDB-lite"/>
    </source>
</evidence>
<feature type="compositionally biased region" description="Basic and acidic residues" evidence="10">
    <location>
        <begin position="228"/>
        <end position="242"/>
    </location>
</feature>
<name>A0A9L0RXQ3_HORSE</name>
<keyword evidence="13" id="KW-1185">Reference proteome</keyword>
<sequence>MDPREEGSAGGGNRGRWGPGRWGRGRRKHGSSEHEGRGRGRRCHGRSDRGRMDPREEGSAGKGIRGRSDRGRRGRGRRGQGPQAWTPEQHQGGRMRRAASGETAGGPGSVLPPRPARPAGTGAVSERRGPAGTVLPSVWPGACRVPRPWDPEGRRTSPAGRARSGPAQPAPGQHADSSPPGHGPHRGPGPLRPRSPLSPRPRKWGAVTPGAGDGRGHCPHAGPLLPRQQDRRCPPRPRDNEPGAHFQFTYIYFNAANTARRGRDTRHWRYREMAGYTPSDSVDLAKSGDPARGDAGAVSRRGGDGLAAVVREALSRNMPSPFSVSSFPVSIPAVIAQTDWTEPWLLGLGGFHLLCLLLTWFSSKRYRLQVGHFLCLIALVCCAESINEVAALNWRLFSKYQYFDSRGMFISLVFSAPLLLNAMIIVILWVRKTLSVMTDLKNLQEKRRERKRRRKAE</sequence>
<dbReference type="InterPro" id="IPR026721">
    <property type="entry name" value="TMEM18"/>
</dbReference>
<dbReference type="Proteomes" id="UP000002281">
    <property type="component" value="Chromosome 15"/>
</dbReference>
<feature type="compositionally biased region" description="Pro residues" evidence="10">
    <location>
        <begin position="190"/>
        <end position="199"/>
    </location>
</feature>
<evidence type="ECO:0000256" key="4">
    <source>
        <dbReference type="ARBA" id="ARBA00022692"/>
    </source>
</evidence>
<dbReference type="Ensembl" id="ENSECAT00000087751.1">
    <property type="protein sequence ID" value="ENSECAP00000068605.1"/>
    <property type="gene ID" value="ENSECAG00000008640.3"/>
</dbReference>
<dbReference type="GO" id="GO:0031965">
    <property type="term" value="C:nuclear membrane"/>
    <property type="evidence" value="ECO:0000318"/>
    <property type="project" value="GO_Central"/>
</dbReference>
<feature type="compositionally biased region" description="Basic and acidic residues" evidence="10">
    <location>
        <begin position="45"/>
        <end position="59"/>
    </location>
</feature>
<evidence type="ECO:0000256" key="11">
    <source>
        <dbReference type="SAM" id="Phobius"/>
    </source>
</evidence>
<feature type="transmembrane region" description="Helical" evidence="11">
    <location>
        <begin position="408"/>
        <end position="430"/>
    </location>
</feature>
<reference evidence="12" key="2">
    <citation type="submission" date="2025-08" db="UniProtKB">
        <authorList>
            <consortium name="Ensembl"/>
        </authorList>
    </citation>
    <scope>IDENTIFICATION</scope>
    <source>
        <strain evidence="12">Thoroughbred</strain>
    </source>
</reference>
<proteinExistence type="inferred from homology"/>
<reference evidence="12 13" key="1">
    <citation type="journal article" date="2009" name="Science">
        <title>Genome sequence, comparative analysis, and population genetics of the domestic horse.</title>
        <authorList>
            <consortium name="Broad Institute Genome Sequencing Platform"/>
            <consortium name="Broad Institute Whole Genome Assembly Team"/>
            <person name="Wade C.M."/>
            <person name="Giulotto E."/>
            <person name="Sigurdsson S."/>
            <person name="Zoli M."/>
            <person name="Gnerre S."/>
            <person name="Imsland F."/>
            <person name="Lear T.L."/>
            <person name="Adelson D.L."/>
            <person name="Bailey E."/>
            <person name="Bellone R.R."/>
            <person name="Bloecker H."/>
            <person name="Distl O."/>
            <person name="Edgar R.C."/>
            <person name="Garber M."/>
            <person name="Leeb T."/>
            <person name="Mauceli E."/>
            <person name="MacLeod J.N."/>
            <person name="Penedo M.C.T."/>
            <person name="Raison J.M."/>
            <person name="Sharpe T."/>
            <person name="Vogel J."/>
            <person name="Andersson L."/>
            <person name="Antczak D.F."/>
            <person name="Biagi T."/>
            <person name="Binns M.M."/>
            <person name="Chowdhary B.P."/>
            <person name="Coleman S.J."/>
            <person name="Della Valle G."/>
            <person name="Fryc S."/>
            <person name="Guerin G."/>
            <person name="Hasegawa T."/>
            <person name="Hill E.W."/>
            <person name="Jurka J."/>
            <person name="Kiialainen A."/>
            <person name="Lindgren G."/>
            <person name="Liu J."/>
            <person name="Magnani E."/>
            <person name="Mickelson J.R."/>
            <person name="Murray J."/>
            <person name="Nergadze S.G."/>
            <person name="Onofrio R."/>
            <person name="Pedroni S."/>
            <person name="Piras M.F."/>
            <person name="Raudsepp T."/>
            <person name="Rocchi M."/>
            <person name="Roeed K.H."/>
            <person name="Ryder O.A."/>
            <person name="Searle S."/>
            <person name="Skow L."/>
            <person name="Swinburne J.E."/>
            <person name="Syvaenen A.C."/>
            <person name="Tozaki T."/>
            <person name="Valberg S.J."/>
            <person name="Vaudin M."/>
            <person name="White J.R."/>
            <person name="Zody M.C."/>
            <person name="Lander E.S."/>
            <person name="Lindblad-Toh K."/>
        </authorList>
    </citation>
    <scope>NUCLEOTIDE SEQUENCE [LARGE SCALE GENOMIC DNA]</scope>
    <source>
        <strain evidence="12 13">Thoroughbred</strain>
    </source>
</reference>
<dbReference type="GO" id="GO:0003677">
    <property type="term" value="F:DNA binding"/>
    <property type="evidence" value="ECO:0007669"/>
    <property type="project" value="UniProtKB-KW"/>
</dbReference>